<proteinExistence type="predicted"/>
<name>A0AAV7FAG4_ARIFI</name>
<evidence type="ECO:0000256" key="1">
    <source>
        <dbReference type="SAM" id="MobiDB-lite"/>
    </source>
</evidence>
<comment type="caution">
    <text evidence="2">The sequence shown here is derived from an EMBL/GenBank/DDBJ whole genome shotgun (WGS) entry which is preliminary data.</text>
</comment>
<accession>A0AAV7FAG4</accession>
<sequence length="177" mass="19964">MEDLEWVVLLSGMPGFVFGKPERLQTLRVSDKMHDNVLVCDDYATRTSRSKNPKLMLTEPDSSLSSLGGSTSRRRGLCQWVGGAVRGVRGKLHCPEDRFNKDTKAEGDLDHEHVEQKQARVVSDMFDCSEEFGKTEDRVEVEARARAPFPVSRSQQLHKGGPLRGFPTPVISEFFLW</sequence>
<feature type="region of interest" description="Disordered" evidence="1">
    <location>
        <begin position="51"/>
        <end position="70"/>
    </location>
</feature>
<organism evidence="2 3">
    <name type="scientific">Aristolochia fimbriata</name>
    <name type="common">White veined hardy Dutchman's pipe vine</name>
    <dbReference type="NCBI Taxonomy" id="158543"/>
    <lineage>
        <taxon>Eukaryota</taxon>
        <taxon>Viridiplantae</taxon>
        <taxon>Streptophyta</taxon>
        <taxon>Embryophyta</taxon>
        <taxon>Tracheophyta</taxon>
        <taxon>Spermatophyta</taxon>
        <taxon>Magnoliopsida</taxon>
        <taxon>Magnoliidae</taxon>
        <taxon>Piperales</taxon>
        <taxon>Aristolochiaceae</taxon>
        <taxon>Aristolochia</taxon>
    </lineage>
</organism>
<dbReference type="Proteomes" id="UP000825729">
    <property type="component" value="Unassembled WGS sequence"/>
</dbReference>
<dbReference type="AlphaFoldDB" id="A0AAV7FAG4"/>
<evidence type="ECO:0000313" key="3">
    <source>
        <dbReference type="Proteomes" id="UP000825729"/>
    </source>
</evidence>
<gene>
    <name evidence="2" type="ORF">H6P81_002441</name>
</gene>
<keyword evidence="3" id="KW-1185">Reference proteome</keyword>
<evidence type="ECO:0000313" key="2">
    <source>
        <dbReference type="EMBL" id="KAG9457933.1"/>
    </source>
</evidence>
<protein>
    <submittedName>
        <fullName evidence="2">Uncharacterized protein</fullName>
    </submittedName>
</protein>
<dbReference type="EMBL" id="JAINDJ010000002">
    <property type="protein sequence ID" value="KAG9457933.1"/>
    <property type="molecule type" value="Genomic_DNA"/>
</dbReference>
<reference evidence="2 3" key="1">
    <citation type="submission" date="2021-07" db="EMBL/GenBank/DDBJ databases">
        <title>The Aristolochia fimbriata genome: insights into angiosperm evolution, floral development and chemical biosynthesis.</title>
        <authorList>
            <person name="Jiao Y."/>
        </authorList>
    </citation>
    <scope>NUCLEOTIDE SEQUENCE [LARGE SCALE GENOMIC DNA]</scope>
    <source>
        <strain evidence="2">IBCAS-2021</strain>
        <tissue evidence="2">Leaf</tissue>
    </source>
</reference>